<evidence type="ECO:0000256" key="7">
    <source>
        <dbReference type="SAM" id="Phobius"/>
    </source>
</evidence>
<dbReference type="EMBL" id="FUWG01000002">
    <property type="protein sequence ID" value="SJZ29592.1"/>
    <property type="molecule type" value="Genomic_DNA"/>
</dbReference>
<dbReference type="Pfam" id="PF21082">
    <property type="entry name" value="MS_channel_3rd"/>
    <property type="match status" value="1"/>
</dbReference>
<dbReference type="InterPro" id="IPR049278">
    <property type="entry name" value="MS_channel_C"/>
</dbReference>
<organism evidence="11 12">
    <name type="scientific">Treponema porcinum</name>
    <dbReference type="NCBI Taxonomy" id="261392"/>
    <lineage>
        <taxon>Bacteria</taxon>
        <taxon>Pseudomonadati</taxon>
        <taxon>Spirochaetota</taxon>
        <taxon>Spirochaetia</taxon>
        <taxon>Spirochaetales</taxon>
        <taxon>Treponemataceae</taxon>
        <taxon>Treponema</taxon>
    </lineage>
</organism>
<dbReference type="GO" id="GO:0005886">
    <property type="term" value="C:plasma membrane"/>
    <property type="evidence" value="ECO:0007669"/>
    <property type="project" value="UniProtKB-SubCell"/>
</dbReference>
<evidence type="ECO:0000256" key="4">
    <source>
        <dbReference type="ARBA" id="ARBA00022692"/>
    </source>
</evidence>
<protein>
    <submittedName>
        <fullName evidence="11">Small-conductance mechanosensitive channel</fullName>
    </submittedName>
</protein>
<keyword evidence="5 7" id="KW-1133">Transmembrane helix</keyword>
<reference evidence="11 12" key="1">
    <citation type="submission" date="2017-02" db="EMBL/GenBank/DDBJ databases">
        <authorList>
            <person name="Peterson S.W."/>
        </authorList>
    </citation>
    <scope>NUCLEOTIDE SEQUENCE [LARGE SCALE GENOMIC DNA]</scope>
    <source>
        <strain evidence="11 12">ATCC BAA-908</strain>
    </source>
</reference>
<dbReference type="Gene3D" id="1.10.287.1260">
    <property type="match status" value="1"/>
</dbReference>
<accession>A0A1T4JHD9</accession>
<keyword evidence="6 7" id="KW-0472">Membrane</keyword>
<dbReference type="Gene3D" id="2.30.30.60">
    <property type="match status" value="1"/>
</dbReference>
<dbReference type="InterPro" id="IPR010920">
    <property type="entry name" value="LSM_dom_sf"/>
</dbReference>
<evidence type="ECO:0000259" key="9">
    <source>
        <dbReference type="Pfam" id="PF21082"/>
    </source>
</evidence>
<dbReference type="Gene3D" id="3.30.70.100">
    <property type="match status" value="1"/>
</dbReference>
<proteinExistence type="inferred from homology"/>
<feature type="transmembrane region" description="Helical" evidence="7">
    <location>
        <begin position="45"/>
        <end position="65"/>
    </location>
</feature>
<dbReference type="PANTHER" id="PTHR30221">
    <property type="entry name" value="SMALL-CONDUCTANCE MECHANOSENSITIVE CHANNEL"/>
    <property type="match status" value="1"/>
</dbReference>
<dbReference type="Pfam" id="PF00924">
    <property type="entry name" value="MS_channel_2nd"/>
    <property type="match status" value="1"/>
</dbReference>
<feature type="domain" description="Mechanosensitive ion channel MscS C-terminal" evidence="9">
    <location>
        <begin position="203"/>
        <end position="284"/>
    </location>
</feature>
<dbReference type="GeneID" id="78315417"/>
<keyword evidence="12" id="KW-1185">Reference proteome</keyword>
<dbReference type="PROSITE" id="PS01246">
    <property type="entry name" value="UPF0003"/>
    <property type="match status" value="1"/>
</dbReference>
<feature type="domain" description="Mechanosensitive ion channel MscS" evidence="8">
    <location>
        <begin position="129"/>
        <end position="193"/>
    </location>
</feature>
<comment type="similarity">
    <text evidence="2">Belongs to the MscS (TC 1.A.23) family.</text>
</comment>
<feature type="transmembrane region" description="Helical" evidence="7">
    <location>
        <begin position="91"/>
        <end position="112"/>
    </location>
</feature>
<dbReference type="Pfam" id="PF21088">
    <property type="entry name" value="MS_channel_1st"/>
    <property type="match status" value="1"/>
</dbReference>
<evidence type="ECO:0000313" key="12">
    <source>
        <dbReference type="Proteomes" id="UP000190423"/>
    </source>
</evidence>
<dbReference type="InterPro" id="IPR049142">
    <property type="entry name" value="MS_channel_1st"/>
</dbReference>
<evidence type="ECO:0000256" key="3">
    <source>
        <dbReference type="ARBA" id="ARBA00022475"/>
    </source>
</evidence>
<dbReference type="InterPro" id="IPR045275">
    <property type="entry name" value="MscS_archaea/bacteria_type"/>
</dbReference>
<dbReference type="Proteomes" id="UP000190423">
    <property type="component" value="Unassembled WGS sequence"/>
</dbReference>
<evidence type="ECO:0000259" key="8">
    <source>
        <dbReference type="Pfam" id="PF00924"/>
    </source>
</evidence>
<comment type="subcellular location">
    <subcellularLocation>
        <location evidence="1">Cell membrane</location>
        <topology evidence="1">Multi-pass membrane protein</topology>
    </subcellularLocation>
</comment>
<evidence type="ECO:0000256" key="1">
    <source>
        <dbReference type="ARBA" id="ARBA00004651"/>
    </source>
</evidence>
<keyword evidence="3" id="KW-1003">Cell membrane</keyword>
<dbReference type="AlphaFoldDB" id="A0A1T4JHD9"/>
<dbReference type="STRING" id="261392.SAMN02745149_00094"/>
<evidence type="ECO:0000256" key="2">
    <source>
        <dbReference type="ARBA" id="ARBA00008017"/>
    </source>
</evidence>
<dbReference type="SUPFAM" id="SSF50182">
    <property type="entry name" value="Sm-like ribonucleoproteins"/>
    <property type="match status" value="1"/>
</dbReference>
<dbReference type="RefSeq" id="WP_078932015.1">
    <property type="nucleotide sequence ID" value="NZ_FUWG01000002.1"/>
</dbReference>
<dbReference type="InterPro" id="IPR006686">
    <property type="entry name" value="MscS_channel_CS"/>
</dbReference>
<evidence type="ECO:0000259" key="10">
    <source>
        <dbReference type="Pfam" id="PF21088"/>
    </source>
</evidence>
<dbReference type="PANTHER" id="PTHR30221:SF1">
    <property type="entry name" value="SMALL-CONDUCTANCE MECHANOSENSITIVE CHANNEL"/>
    <property type="match status" value="1"/>
</dbReference>
<dbReference type="OrthoDB" id="9809206at2"/>
<dbReference type="InterPro" id="IPR011066">
    <property type="entry name" value="MscS_channel_C_sf"/>
</dbReference>
<dbReference type="SUPFAM" id="SSF82861">
    <property type="entry name" value="Mechanosensitive channel protein MscS (YggB), transmembrane region"/>
    <property type="match status" value="1"/>
</dbReference>
<feature type="transmembrane region" description="Helical" evidence="7">
    <location>
        <begin position="118"/>
        <end position="141"/>
    </location>
</feature>
<evidence type="ECO:0000256" key="5">
    <source>
        <dbReference type="ARBA" id="ARBA00022989"/>
    </source>
</evidence>
<gene>
    <name evidence="11" type="ORF">SAMN02745149_00094</name>
</gene>
<dbReference type="InterPro" id="IPR006685">
    <property type="entry name" value="MscS_channel_2nd"/>
</dbReference>
<feature type="domain" description="Mechanosensitive ion channel transmembrane helices 2/3" evidence="10">
    <location>
        <begin position="91"/>
        <end position="128"/>
    </location>
</feature>
<evidence type="ECO:0000256" key="6">
    <source>
        <dbReference type="ARBA" id="ARBA00023136"/>
    </source>
</evidence>
<keyword evidence="4 7" id="KW-0812">Transmembrane</keyword>
<sequence length="299" mass="32787">MEEQGISAALHTVEEAAVSAANQTVGKVTSGFVSFFRGLLTWENMFKVIGVVLILLFITVVFRLLKKALSKGLATRFDTHQMLLVHKTVHYVYYITVIFYILSVFGVKLSAIWGAAGIAGVALGFAAQTSVSNLISGLFVLSERTMKIGDFISVGGVSGTVDSVGLLSVRIHNTDNQLIRIPNSTIINTNFQNNNFYEERRMNFSISIAYDTDMTLALETLRKVPEMCPTVLKTPASAVWYDGFGDSGINMTLAVWFNPSDLIQTKNDVFISMKKVFDDAGIEIPFSRIDVSILSSAAQ</sequence>
<dbReference type="InterPro" id="IPR023408">
    <property type="entry name" value="MscS_beta-dom_sf"/>
</dbReference>
<name>A0A1T4JHD9_TREPO</name>
<dbReference type="GO" id="GO:0008381">
    <property type="term" value="F:mechanosensitive monoatomic ion channel activity"/>
    <property type="evidence" value="ECO:0007669"/>
    <property type="project" value="InterPro"/>
</dbReference>
<dbReference type="SUPFAM" id="SSF82689">
    <property type="entry name" value="Mechanosensitive channel protein MscS (YggB), C-terminal domain"/>
    <property type="match status" value="1"/>
</dbReference>
<evidence type="ECO:0000313" key="11">
    <source>
        <dbReference type="EMBL" id="SJZ29592.1"/>
    </source>
</evidence>
<dbReference type="InterPro" id="IPR011014">
    <property type="entry name" value="MscS_channel_TM-2"/>
</dbReference>